<evidence type="ECO:0000313" key="3">
    <source>
        <dbReference type="Proteomes" id="UP000008694"/>
    </source>
</evidence>
<protein>
    <submittedName>
        <fullName evidence="2">Uncharacterized protein</fullName>
    </submittedName>
</protein>
<gene>
    <name evidence="2" type="ORF">ARALYDRAFT_487944</name>
</gene>
<dbReference type="AlphaFoldDB" id="D7M3M3"/>
<dbReference type="HOGENOM" id="CLU_1828021_0_0_1"/>
<accession>D7M3M3</accession>
<dbReference type="STRING" id="81972.D7M3M3"/>
<feature type="non-terminal residue" evidence="2">
    <location>
        <position position="148"/>
    </location>
</feature>
<sequence>MADLTCTTPFLLYPSLVIILFFYSINHHNQIFSSVLDDDPSCRLSSSPQAVFSSLRIFPFRSSSSCLNITSNNNSTSEVVVVEEVDEAVERIEEGLAMARAAIRKAGEENLRRDRTNNSDVGFVSSGSVYLNAFTFHQLRPFLSPHFF</sequence>
<name>D7M3M3_ARALL</name>
<keyword evidence="1" id="KW-0472">Membrane</keyword>
<keyword evidence="1" id="KW-1133">Transmembrane helix</keyword>
<proteinExistence type="predicted"/>
<reference evidence="3" key="1">
    <citation type="journal article" date="2011" name="Nat. Genet.">
        <title>The Arabidopsis lyrata genome sequence and the basis of rapid genome size change.</title>
        <authorList>
            <person name="Hu T.T."/>
            <person name="Pattyn P."/>
            <person name="Bakker E.G."/>
            <person name="Cao J."/>
            <person name="Cheng J.-F."/>
            <person name="Clark R.M."/>
            <person name="Fahlgren N."/>
            <person name="Fawcett J.A."/>
            <person name="Grimwood J."/>
            <person name="Gundlach H."/>
            <person name="Haberer G."/>
            <person name="Hollister J.D."/>
            <person name="Ossowski S."/>
            <person name="Ottilar R.P."/>
            <person name="Salamov A.A."/>
            <person name="Schneeberger K."/>
            <person name="Spannagl M."/>
            <person name="Wang X."/>
            <person name="Yang L."/>
            <person name="Nasrallah M.E."/>
            <person name="Bergelson J."/>
            <person name="Carrington J.C."/>
            <person name="Gaut B.S."/>
            <person name="Schmutz J."/>
            <person name="Mayer K.F.X."/>
            <person name="Van de Peer Y."/>
            <person name="Grigoriev I.V."/>
            <person name="Nordborg M."/>
            <person name="Weigel D."/>
            <person name="Guo Y.-L."/>
        </authorList>
    </citation>
    <scope>NUCLEOTIDE SEQUENCE [LARGE SCALE GENOMIC DNA]</scope>
    <source>
        <strain evidence="3">cv. MN47</strain>
    </source>
</reference>
<evidence type="ECO:0000313" key="2">
    <source>
        <dbReference type="EMBL" id="EFH47716.1"/>
    </source>
</evidence>
<organism evidence="3">
    <name type="scientific">Arabidopsis lyrata subsp. lyrata</name>
    <name type="common">Lyre-leaved rock-cress</name>
    <dbReference type="NCBI Taxonomy" id="81972"/>
    <lineage>
        <taxon>Eukaryota</taxon>
        <taxon>Viridiplantae</taxon>
        <taxon>Streptophyta</taxon>
        <taxon>Embryophyta</taxon>
        <taxon>Tracheophyta</taxon>
        <taxon>Spermatophyta</taxon>
        <taxon>Magnoliopsida</taxon>
        <taxon>eudicotyledons</taxon>
        <taxon>Gunneridae</taxon>
        <taxon>Pentapetalae</taxon>
        <taxon>rosids</taxon>
        <taxon>malvids</taxon>
        <taxon>Brassicales</taxon>
        <taxon>Brassicaceae</taxon>
        <taxon>Camelineae</taxon>
        <taxon>Arabidopsis</taxon>
    </lineage>
</organism>
<keyword evidence="1" id="KW-0812">Transmembrane</keyword>
<dbReference type="EMBL" id="GL348718">
    <property type="protein sequence ID" value="EFH47716.1"/>
    <property type="molecule type" value="Genomic_DNA"/>
</dbReference>
<evidence type="ECO:0000256" key="1">
    <source>
        <dbReference type="SAM" id="Phobius"/>
    </source>
</evidence>
<keyword evidence="3" id="KW-1185">Reference proteome</keyword>
<dbReference type="Gramene" id="fgenesh2_kg.6__1078__AT5G11120.1">
    <property type="protein sequence ID" value="fgenesh2_kg.6__1078__AT5G11120.1"/>
    <property type="gene ID" value="fgenesh2_kg.6__1078__AT5G11120.1"/>
</dbReference>
<feature type="transmembrane region" description="Helical" evidence="1">
    <location>
        <begin position="7"/>
        <end position="25"/>
    </location>
</feature>
<dbReference type="Proteomes" id="UP000008694">
    <property type="component" value="Unassembled WGS sequence"/>
</dbReference>